<gene>
    <name evidence="1" type="ORF">HAX54_026460</name>
</gene>
<organism evidence="1 2">
    <name type="scientific">Datura stramonium</name>
    <name type="common">Jimsonweed</name>
    <name type="synonym">Common thornapple</name>
    <dbReference type="NCBI Taxonomy" id="4076"/>
    <lineage>
        <taxon>Eukaryota</taxon>
        <taxon>Viridiplantae</taxon>
        <taxon>Streptophyta</taxon>
        <taxon>Embryophyta</taxon>
        <taxon>Tracheophyta</taxon>
        <taxon>Spermatophyta</taxon>
        <taxon>Magnoliopsida</taxon>
        <taxon>eudicotyledons</taxon>
        <taxon>Gunneridae</taxon>
        <taxon>Pentapetalae</taxon>
        <taxon>asterids</taxon>
        <taxon>lamiids</taxon>
        <taxon>Solanales</taxon>
        <taxon>Solanaceae</taxon>
        <taxon>Solanoideae</taxon>
        <taxon>Datureae</taxon>
        <taxon>Datura</taxon>
    </lineage>
</organism>
<feature type="non-terminal residue" evidence="1">
    <location>
        <position position="64"/>
    </location>
</feature>
<comment type="caution">
    <text evidence="1">The sequence shown here is derived from an EMBL/GenBank/DDBJ whole genome shotgun (WGS) entry which is preliminary data.</text>
</comment>
<protein>
    <submittedName>
        <fullName evidence="1">Uncharacterized protein</fullName>
    </submittedName>
</protein>
<name>A0ABS8V344_DATST</name>
<accession>A0ABS8V344</accession>
<proteinExistence type="predicted"/>
<sequence length="64" mass="7120">DSYVGTRTRLARSTGHYVEWVAPRASNCSRVVSHHAFHRAERLEPCTYPRVTGPVLRAAGRASV</sequence>
<dbReference type="EMBL" id="JACEIK010003208">
    <property type="protein sequence ID" value="MCD9640810.1"/>
    <property type="molecule type" value="Genomic_DNA"/>
</dbReference>
<feature type="non-terminal residue" evidence="1">
    <location>
        <position position="1"/>
    </location>
</feature>
<dbReference type="Proteomes" id="UP000823775">
    <property type="component" value="Unassembled WGS sequence"/>
</dbReference>
<reference evidence="1 2" key="1">
    <citation type="journal article" date="2021" name="BMC Genomics">
        <title>Datura genome reveals duplications of psychoactive alkaloid biosynthetic genes and high mutation rate following tissue culture.</title>
        <authorList>
            <person name="Rajewski A."/>
            <person name="Carter-House D."/>
            <person name="Stajich J."/>
            <person name="Litt A."/>
        </authorList>
    </citation>
    <scope>NUCLEOTIDE SEQUENCE [LARGE SCALE GENOMIC DNA]</scope>
    <source>
        <strain evidence="1">AR-01</strain>
    </source>
</reference>
<evidence type="ECO:0000313" key="1">
    <source>
        <dbReference type="EMBL" id="MCD9640810.1"/>
    </source>
</evidence>
<keyword evidence="2" id="KW-1185">Reference proteome</keyword>
<evidence type="ECO:0000313" key="2">
    <source>
        <dbReference type="Proteomes" id="UP000823775"/>
    </source>
</evidence>